<evidence type="ECO:0000313" key="1">
    <source>
        <dbReference type="EMBL" id="KAB8299155.1"/>
    </source>
</evidence>
<dbReference type="AlphaFoldDB" id="A0A5N6K8Q8"/>
<name>A0A5N6K8Q8_MONLA</name>
<evidence type="ECO:0000313" key="2">
    <source>
        <dbReference type="Proteomes" id="UP000326757"/>
    </source>
</evidence>
<sequence>MMDEFADDGYEYGYGNGSRIGRKRWLVYTGMRRICSTLGFYMGVRIATIKNATQPLLIDHWCRSKYQKKKLFINLGF</sequence>
<accession>A0A5N6K8Q8</accession>
<organism evidence="1 2">
    <name type="scientific">Monilinia laxa</name>
    <name type="common">Brown rot fungus</name>
    <name type="synonym">Sclerotinia laxa</name>
    <dbReference type="NCBI Taxonomy" id="61186"/>
    <lineage>
        <taxon>Eukaryota</taxon>
        <taxon>Fungi</taxon>
        <taxon>Dikarya</taxon>
        <taxon>Ascomycota</taxon>
        <taxon>Pezizomycotina</taxon>
        <taxon>Leotiomycetes</taxon>
        <taxon>Helotiales</taxon>
        <taxon>Sclerotiniaceae</taxon>
        <taxon>Monilinia</taxon>
    </lineage>
</organism>
<keyword evidence="2" id="KW-1185">Reference proteome</keyword>
<gene>
    <name evidence="1" type="ORF">EYC80_001259</name>
</gene>
<dbReference type="Proteomes" id="UP000326757">
    <property type="component" value="Unassembled WGS sequence"/>
</dbReference>
<proteinExistence type="predicted"/>
<protein>
    <submittedName>
        <fullName evidence="1">Uncharacterized protein</fullName>
    </submittedName>
</protein>
<comment type="caution">
    <text evidence="1">The sequence shown here is derived from an EMBL/GenBank/DDBJ whole genome shotgun (WGS) entry which is preliminary data.</text>
</comment>
<reference evidence="1 2" key="1">
    <citation type="submission" date="2019-06" db="EMBL/GenBank/DDBJ databases">
        <title>Genome Sequence of the Brown Rot Fungal Pathogen Monilinia laxa.</title>
        <authorList>
            <person name="De Miccolis Angelini R.M."/>
            <person name="Landi L."/>
            <person name="Abate D."/>
            <person name="Pollastro S."/>
            <person name="Romanazzi G."/>
            <person name="Faretra F."/>
        </authorList>
    </citation>
    <scope>NUCLEOTIDE SEQUENCE [LARGE SCALE GENOMIC DNA]</scope>
    <source>
        <strain evidence="1 2">Mlax316</strain>
    </source>
</reference>
<dbReference type="EMBL" id="VIGI01000006">
    <property type="protein sequence ID" value="KAB8299155.1"/>
    <property type="molecule type" value="Genomic_DNA"/>
</dbReference>